<reference evidence="2 3" key="1">
    <citation type="submission" date="2020-07" db="EMBL/GenBank/DDBJ databases">
        <title>Telomere length de novo assembly of all 7 chromosomes of the fungus, Metarhizium brunneum, using a novel assembly pipeline.</title>
        <authorList>
            <person name="Saud z."/>
            <person name="Kortsinoglou A."/>
            <person name="Kouvelis V.N."/>
            <person name="Butt T.M."/>
        </authorList>
    </citation>
    <scope>NUCLEOTIDE SEQUENCE [LARGE SCALE GENOMIC DNA]</scope>
    <source>
        <strain evidence="2 3">4556</strain>
    </source>
</reference>
<feature type="region of interest" description="Disordered" evidence="1">
    <location>
        <begin position="49"/>
        <end position="73"/>
    </location>
</feature>
<dbReference type="AlphaFoldDB" id="A0A7D5UWF2"/>
<evidence type="ECO:0000313" key="2">
    <source>
        <dbReference type="EMBL" id="QLI68635.1"/>
    </source>
</evidence>
<organism evidence="2 3">
    <name type="scientific">Metarhizium brunneum</name>
    <dbReference type="NCBI Taxonomy" id="500148"/>
    <lineage>
        <taxon>Eukaryota</taxon>
        <taxon>Fungi</taxon>
        <taxon>Dikarya</taxon>
        <taxon>Ascomycota</taxon>
        <taxon>Pezizomycotina</taxon>
        <taxon>Sordariomycetes</taxon>
        <taxon>Hypocreomycetidae</taxon>
        <taxon>Hypocreales</taxon>
        <taxon>Clavicipitaceae</taxon>
        <taxon>Metarhizium</taxon>
    </lineage>
</organism>
<dbReference type="EMBL" id="CP058933">
    <property type="protein sequence ID" value="QLI68635.1"/>
    <property type="molecule type" value="Genomic_DNA"/>
</dbReference>
<dbReference type="RefSeq" id="XP_065986625.1">
    <property type="nucleotide sequence ID" value="XM_066130230.1"/>
</dbReference>
<protein>
    <submittedName>
        <fullName evidence="2">Uncharacterized protein</fullName>
    </submittedName>
</protein>
<sequence>MTIQSRYRRPEPGRIHRKANLGGLWLERVTRGFQDNFLLDVTLEQDSEDIGNCSRGQGPHSSSSRSTCDLGAT</sequence>
<proteinExistence type="predicted"/>
<dbReference type="Proteomes" id="UP000510686">
    <property type="component" value="Chromosome 2"/>
</dbReference>
<name>A0A7D5UWF2_9HYPO</name>
<dbReference type="KEGG" id="mbrn:90967651"/>
<evidence type="ECO:0000313" key="3">
    <source>
        <dbReference type="Proteomes" id="UP000510686"/>
    </source>
</evidence>
<gene>
    <name evidence="2" type="ORF">G6M90_00g038010</name>
</gene>
<keyword evidence="3" id="KW-1185">Reference proteome</keyword>
<accession>A0A7D5UWF2</accession>
<dbReference type="GeneID" id="90967651"/>
<evidence type="ECO:0000256" key="1">
    <source>
        <dbReference type="SAM" id="MobiDB-lite"/>
    </source>
</evidence>